<dbReference type="InterPro" id="IPR036922">
    <property type="entry name" value="Rieske_2Fe-2S_sf"/>
</dbReference>
<dbReference type="Proteomes" id="UP000262379">
    <property type="component" value="Unassembled WGS sequence"/>
</dbReference>
<dbReference type="PRINTS" id="PR00090">
    <property type="entry name" value="RNGDIOXGNASE"/>
</dbReference>
<evidence type="ECO:0000259" key="7">
    <source>
        <dbReference type="PROSITE" id="PS51296"/>
    </source>
</evidence>
<accession>A0A371XEJ3</accession>
<dbReference type="RefSeq" id="WP_116623484.1">
    <property type="nucleotide sequence ID" value="NZ_QURN01000006.1"/>
</dbReference>
<dbReference type="GO" id="GO:0051213">
    <property type="term" value="F:dioxygenase activity"/>
    <property type="evidence" value="ECO:0007669"/>
    <property type="project" value="UniProtKB-KW"/>
</dbReference>
<evidence type="ECO:0000256" key="5">
    <source>
        <dbReference type="ARBA" id="ARBA00023004"/>
    </source>
</evidence>
<evidence type="ECO:0000256" key="6">
    <source>
        <dbReference type="ARBA" id="ARBA00023014"/>
    </source>
</evidence>
<evidence type="ECO:0000256" key="3">
    <source>
        <dbReference type="ARBA" id="ARBA00022723"/>
    </source>
</evidence>
<evidence type="ECO:0000313" key="8">
    <source>
        <dbReference type="EMBL" id="RFC67650.1"/>
    </source>
</evidence>
<keyword evidence="6" id="KW-0411">Iron-sulfur</keyword>
<dbReference type="Gene3D" id="3.90.380.10">
    <property type="entry name" value="Naphthalene 1,2-dioxygenase Alpha Subunit, Chain A, domain 1"/>
    <property type="match status" value="1"/>
</dbReference>
<keyword evidence="3" id="KW-0479">Metal-binding</keyword>
<dbReference type="CDD" id="cd03469">
    <property type="entry name" value="Rieske_RO_Alpha_N"/>
    <property type="match status" value="1"/>
</dbReference>
<keyword evidence="2" id="KW-0001">2Fe-2S</keyword>
<evidence type="ECO:0000256" key="4">
    <source>
        <dbReference type="ARBA" id="ARBA00023002"/>
    </source>
</evidence>
<dbReference type="PROSITE" id="PS51296">
    <property type="entry name" value="RIESKE"/>
    <property type="match status" value="1"/>
</dbReference>
<dbReference type="SUPFAM" id="SSF55961">
    <property type="entry name" value="Bet v1-like"/>
    <property type="match status" value="1"/>
</dbReference>
<comment type="cofactor">
    <cofactor evidence="1">
        <name>Fe cation</name>
        <dbReference type="ChEBI" id="CHEBI:24875"/>
    </cofactor>
</comment>
<keyword evidence="4" id="KW-0560">Oxidoreductase</keyword>
<dbReference type="Pfam" id="PF00355">
    <property type="entry name" value="Rieske"/>
    <property type="match status" value="1"/>
</dbReference>
<gene>
    <name evidence="8" type="ORF">DY251_08570</name>
</gene>
<dbReference type="Gene3D" id="2.102.10.10">
    <property type="entry name" value="Rieske [2Fe-2S] iron-sulphur domain"/>
    <property type="match status" value="1"/>
</dbReference>
<keyword evidence="5" id="KW-0408">Iron</keyword>
<dbReference type="PANTHER" id="PTHR43756">
    <property type="entry name" value="CHOLINE MONOOXYGENASE, CHLOROPLASTIC"/>
    <property type="match status" value="1"/>
</dbReference>
<dbReference type="GO" id="GO:0005506">
    <property type="term" value="F:iron ion binding"/>
    <property type="evidence" value="ECO:0007669"/>
    <property type="project" value="InterPro"/>
</dbReference>
<keyword evidence="8" id="KW-0223">Dioxygenase</keyword>
<dbReference type="GO" id="GO:0051537">
    <property type="term" value="F:2 iron, 2 sulfur cluster binding"/>
    <property type="evidence" value="ECO:0007669"/>
    <property type="project" value="UniProtKB-KW"/>
</dbReference>
<dbReference type="InterPro" id="IPR015879">
    <property type="entry name" value="Ring_hydroxy_dOase_asu_C_dom"/>
</dbReference>
<evidence type="ECO:0000256" key="1">
    <source>
        <dbReference type="ARBA" id="ARBA00001962"/>
    </source>
</evidence>
<organism evidence="8 9">
    <name type="scientific">Mesorhizobium denitrificans</name>
    <dbReference type="NCBI Taxonomy" id="2294114"/>
    <lineage>
        <taxon>Bacteria</taxon>
        <taxon>Pseudomonadati</taxon>
        <taxon>Pseudomonadota</taxon>
        <taxon>Alphaproteobacteria</taxon>
        <taxon>Hyphomicrobiales</taxon>
        <taxon>Phyllobacteriaceae</taxon>
        <taxon>Mesorhizobium</taxon>
    </lineage>
</organism>
<evidence type="ECO:0000313" key="9">
    <source>
        <dbReference type="Proteomes" id="UP000262379"/>
    </source>
</evidence>
<dbReference type="PANTHER" id="PTHR43756:SF5">
    <property type="entry name" value="CHOLINE MONOOXYGENASE, CHLOROPLASTIC"/>
    <property type="match status" value="1"/>
</dbReference>
<feature type="domain" description="Rieske" evidence="7">
    <location>
        <begin position="57"/>
        <end position="164"/>
    </location>
</feature>
<evidence type="ECO:0000256" key="2">
    <source>
        <dbReference type="ARBA" id="ARBA00022714"/>
    </source>
</evidence>
<protein>
    <submittedName>
        <fullName evidence="8">Aromatic ring-hydroxylating dioxygenase subunit alpha</fullName>
    </submittedName>
</protein>
<dbReference type="InterPro" id="IPR017941">
    <property type="entry name" value="Rieske_2Fe-2S"/>
</dbReference>
<dbReference type="Pfam" id="PF00848">
    <property type="entry name" value="Ring_hydroxyl_A"/>
    <property type="match status" value="1"/>
</dbReference>
<reference evidence="9" key="1">
    <citation type="submission" date="2018-08" db="EMBL/GenBank/DDBJ databases">
        <authorList>
            <person name="Im W.T."/>
        </authorList>
    </citation>
    <scope>NUCLEOTIDE SEQUENCE [LARGE SCALE GENOMIC DNA]</scope>
    <source>
        <strain evidence="9">LA-28</strain>
    </source>
</reference>
<dbReference type="SUPFAM" id="SSF50022">
    <property type="entry name" value="ISP domain"/>
    <property type="match status" value="1"/>
</dbReference>
<comment type="caution">
    <text evidence="8">The sequence shown here is derived from an EMBL/GenBank/DDBJ whole genome shotgun (WGS) entry which is preliminary data.</text>
</comment>
<dbReference type="InterPro" id="IPR001663">
    <property type="entry name" value="Rng_hydr_dOase-A"/>
</dbReference>
<sequence>MNEIAKVENGDPVEGGTRTFVEALLRQQRKDFSLRPEFHLSDEIYRLDIDRVLMPHWQCVNHVTAIPNVGDYIVFHYDRESVIVVRGADNEIRSFANVCRHRGSRICETSGHARGGVLVCPYHAWSYGLDGSLAHARMMPRDFDKASYGLTPIATKVVQGLIFVSLSDDPLGFDDCEANINATLGVYGWADAKVAHQSSIVFSANWKLALENQVECYHCAPSHPEFSVVHGQSTASEKKLIAQMNAKADAQGIRVETRDHWALAALEGQEQAYSERYPMSANACTASKDGSPLGPLMGEFKQYDNGMAVCYVGPMNHCLSYGDYGAIFRYTPRSVSETELAVVWLVRGDAVEGKDYNLDDLTWMWKVTAAADKKIVEENQLGVSSRFYKPGPYALPIEEKTVRFTEWYLQSLADAI</sequence>
<dbReference type="EMBL" id="QURN01000006">
    <property type="protein sequence ID" value="RFC67650.1"/>
    <property type="molecule type" value="Genomic_DNA"/>
</dbReference>
<proteinExistence type="predicted"/>
<name>A0A371XEJ3_9HYPH</name>
<dbReference type="AlphaFoldDB" id="A0A371XEJ3"/>
<keyword evidence="9" id="KW-1185">Reference proteome</keyword>